<protein>
    <submittedName>
        <fullName evidence="2">Uncharacterized protein</fullName>
    </submittedName>
</protein>
<evidence type="ECO:0000256" key="1">
    <source>
        <dbReference type="SAM" id="Phobius"/>
    </source>
</evidence>
<proteinExistence type="predicted"/>
<keyword evidence="1" id="KW-0472">Membrane</keyword>
<keyword evidence="1" id="KW-1133">Transmembrane helix</keyword>
<evidence type="ECO:0000313" key="2">
    <source>
        <dbReference type="EMBL" id="ATZ18658.1"/>
    </source>
</evidence>
<sequence length="708" mass="81482">MKKENSKVRSKLKYVLILLILFITIATISFVVLQLSQKNIKNISEIKNELQTTLNNKLNSKWDVNELQKEVDNKWGTKQITVKFISTSDKEKTNNYVNNYMNIFERKIHNDTYSFIGNASKENNFIYSGSINLIHSYSDINNNLQPITKINDDLQKILDEKTNQAWTFRELQARINKDYGDGSITVEELETTTENFFSKTTEWKFIGNGTLENTFPYEGSTILKHKWDDSLVSFIDITLVEQELNEILQSNHNSEWDKWKLEEAIVESGLETNGGITVEKIRSKKTRSSIGGPQQTTWEFTGNANENNDFMFEGKMALVHNWNDKIDTTQDISDKEIVNRLQIILNLPDYKTKSWNKNKLEQAIVDAKIDIAGGITVEEVETVETTRSSIGGPHITIWKFIGHGKESNNWKYWGTINLNHEWNNKKDTTKPISNIKVELKAMVNSTEYKNKAWIQDDLQMAVNKKWAGAGITVSQKNISSIHLFEEKPQVTTWIFTGNGTINNNLPYKDSVEIIHNWVELIPETQDIELIKDELTLIINMEKDKTWSKIELQSEVDITYGVGEITVIDQNEAIKGRSSEIVPMFKTWIFKGNDTAENQLKYSGETSAIHSWTEKIDTSIDISTINDKLNILVNDEAHKDKPWTLEELQNTVNSKFNDGEIEVQIKIKNSNFVDNNEHDDTYVFIGKGNIDNSYKYKGLTEVTHIWTLI</sequence>
<keyword evidence="1" id="KW-0812">Transmembrane</keyword>
<dbReference type="AlphaFoldDB" id="A0A2K8NZL5"/>
<gene>
    <name evidence="2" type="ORF">ESOMN_v1c02760</name>
</gene>
<evidence type="ECO:0000313" key="3">
    <source>
        <dbReference type="Proteomes" id="UP000232230"/>
    </source>
</evidence>
<dbReference type="Proteomes" id="UP000232230">
    <property type="component" value="Chromosome"/>
</dbReference>
<feature type="transmembrane region" description="Helical" evidence="1">
    <location>
        <begin position="12"/>
        <end position="33"/>
    </location>
</feature>
<reference evidence="2 3" key="1">
    <citation type="submission" date="2017-11" db="EMBL/GenBank/DDBJ databases">
        <title>Genome sequence of Entomoplasma somnilux PYAN-1 (ATCC 49194).</title>
        <authorList>
            <person name="Lo W.-S."/>
            <person name="Gasparich G.E."/>
            <person name="Kuo C.-H."/>
        </authorList>
    </citation>
    <scope>NUCLEOTIDE SEQUENCE [LARGE SCALE GENOMIC DNA]</scope>
    <source>
        <strain evidence="2 3">PYAN-1</strain>
    </source>
</reference>
<name>A0A2K8NZL5_9MOLU</name>
<keyword evidence="3" id="KW-1185">Reference proteome</keyword>
<dbReference type="KEGG" id="esx:ESOMN_v1c02760"/>
<accession>A0A2K8NZL5</accession>
<organism evidence="2 3">
    <name type="scientific">Williamsoniiplasma somnilux</name>
    <dbReference type="NCBI Taxonomy" id="215578"/>
    <lineage>
        <taxon>Bacteria</taxon>
        <taxon>Bacillati</taxon>
        <taxon>Mycoplasmatota</taxon>
        <taxon>Mollicutes</taxon>
        <taxon>Entomoplasmatales</taxon>
        <taxon>Williamsoniiplasma</taxon>
    </lineage>
</organism>
<dbReference type="RefSeq" id="WP_024863889.1">
    <property type="nucleotide sequence ID" value="NZ_CP024965.1"/>
</dbReference>
<dbReference type="EMBL" id="CP024965">
    <property type="protein sequence ID" value="ATZ18658.1"/>
    <property type="molecule type" value="Genomic_DNA"/>
</dbReference>